<gene>
    <name evidence="1" type="ORF">ACFPM7_21785</name>
</gene>
<keyword evidence="2" id="KW-1185">Reference proteome</keyword>
<evidence type="ECO:0000313" key="2">
    <source>
        <dbReference type="Proteomes" id="UP001596157"/>
    </source>
</evidence>
<dbReference type="EMBL" id="JBHSKF010000012">
    <property type="protein sequence ID" value="MFC5289692.1"/>
    <property type="molecule type" value="Genomic_DNA"/>
</dbReference>
<protein>
    <submittedName>
        <fullName evidence="1">Acetoacetate decarboxylase family protein</fullName>
    </submittedName>
</protein>
<dbReference type="InterPro" id="IPR010451">
    <property type="entry name" value="Acetoacetate_decarboxylase"/>
</dbReference>
<dbReference type="Proteomes" id="UP001596157">
    <property type="component" value="Unassembled WGS sequence"/>
</dbReference>
<organism evidence="1 2">
    <name type="scientific">Actinokineospora guangxiensis</name>
    <dbReference type="NCBI Taxonomy" id="1490288"/>
    <lineage>
        <taxon>Bacteria</taxon>
        <taxon>Bacillati</taxon>
        <taxon>Actinomycetota</taxon>
        <taxon>Actinomycetes</taxon>
        <taxon>Pseudonocardiales</taxon>
        <taxon>Pseudonocardiaceae</taxon>
        <taxon>Actinokineospora</taxon>
    </lineage>
</organism>
<dbReference type="SUPFAM" id="SSF160104">
    <property type="entry name" value="Acetoacetate decarboxylase-like"/>
    <property type="match status" value="1"/>
</dbReference>
<comment type="caution">
    <text evidence="1">The sequence shown here is derived from an EMBL/GenBank/DDBJ whole genome shotgun (WGS) entry which is preliminary data.</text>
</comment>
<sequence>MTYPPEPWSLRGEAVLSFWIVDGGLLCTAFVDYQPGGVMAYHELLVARPARFGVTITQIWVDSEASRDGGRELWAIPKEMASFDGAHSARGIASAEFSWPRRGLRVPARARTRQGEVVAKLAASGKVAPVRVGWAFDPGGPLARLRGRRPVVSLAVRELAMRFGPRA</sequence>
<dbReference type="Pfam" id="PF06314">
    <property type="entry name" value="ADC"/>
    <property type="match status" value="1"/>
</dbReference>
<dbReference type="Gene3D" id="2.40.400.10">
    <property type="entry name" value="Acetoacetate decarboxylase-like"/>
    <property type="match status" value="1"/>
</dbReference>
<evidence type="ECO:0000313" key="1">
    <source>
        <dbReference type="EMBL" id="MFC5289692.1"/>
    </source>
</evidence>
<name>A0ABW0EQV5_9PSEU</name>
<reference evidence="2" key="1">
    <citation type="journal article" date="2019" name="Int. J. Syst. Evol. Microbiol.">
        <title>The Global Catalogue of Microorganisms (GCM) 10K type strain sequencing project: providing services to taxonomists for standard genome sequencing and annotation.</title>
        <authorList>
            <consortium name="The Broad Institute Genomics Platform"/>
            <consortium name="The Broad Institute Genome Sequencing Center for Infectious Disease"/>
            <person name="Wu L."/>
            <person name="Ma J."/>
        </authorList>
    </citation>
    <scope>NUCLEOTIDE SEQUENCE [LARGE SCALE GENOMIC DNA]</scope>
    <source>
        <strain evidence="2">CCUG 59778</strain>
    </source>
</reference>
<dbReference type="InterPro" id="IPR023375">
    <property type="entry name" value="ADC_dom_sf"/>
</dbReference>
<dbReference type="RefSeq" id="WP_378249546.1">
    <property type="nucleotide sequence ID" value="NZ_JBHSKF010000012.1"/>
</dbReference>
<accession>A0ABW0EQV5</accession>
<proteinExistence type="predicted"/>